<name>A0A834ICB3_RHYFE</name>
<comment type="caution">
    <text evidence="1">The sequence shown here is derived from an EMBL/GenBank/DDBJ whole genome shotgun (WGS) entry which is preliminary data.</text>
</comment>
<dbReference type="AlphaFoldDB" id="A0A834ICB3"/>
<reference evidence="1" key="1">
    <citation type="submission" date="2020-08" db="EMBL/GenBank/DDBJ databases">
        <title>Genome sequencing and assembly of the red palm weevil Rhynchophorus ferrugineus.</title>
        <authorList>
            <person name="Dias G.B."/>
            <person name="Bergman C.M."/>
            <person name="Manee M."/>
        </authorList>
    </citation>
    <scope>NUCLEOTIDE SEQUENCE</scope>
    <source>
        <strain evidence="1">AA-2017</strain>
        <tissue evidence="1">Whole larva</tissue>
    </source>
</reference>
<dbReference type="Proteomes" id="UP000625711">
    <property type="component" value="Unassembled WGS sequence"/>
</dbReference>
<sequence length="93" mass="10205">MARNSIRATLYPLEDGAVPAAKQKVGRENLKPSACRVRRVGKIAEMTGHYFRAGSEIATRRQCRRGASPPLCAPYLSLLTRVSSEVAVYSIDL</sequence>
<proteinExistence type="predicted"/>
<organism evidence="1 2">
    <name type="scientific">Rhynchophorus ferrugineus</name>
    <name type="common">Red palm weevil</name>
    <name type="synonym">Curculio ferrugineus</name>
    <dbReference type="NCBI Taxonomy" id="354439"/>
    <lineage>
        <taxon>Eukaryota</taxon>
        <taxon>Metazoa</taxon>
        <taxon>Ecdysozoa</taxon>
        <taxon>Arthropoda</taxon>
        <taxon>Hexapoda</taxon>
        <taxon>Insecta</taxon>
        <taxon>Pterygota</taxon>
        <taxon>Neoptera</taxon>
        <taxon>Endopterygota</taxon>
        <taxon>Coleoptera</taxon>
        <taxon>Polyphaga</taxon>
        <taxon>Cucujiformia</taxon>
        <taxon>Curculionidae</taxon>
        <taxon>Dryophthorinae</taxon>
        <taxon>Rhynchophorus</taxon>
    </lineage>
</organism>
<protein>
    <submittedName>
        <fullName evidence="1">Uncharacterized protein</fullName>
    </submittedName>
</protein>
<keyword evidence="2" id="KW-1185">Reference proteome</keyword>
<dbReference type="EMBL" id="JAACXV010000395">
    <property type="protein sequence ID" value="KAF7278612.1"/>
    <property type="molecule type" value="Genomic_DNA"/>
</dbReference>
<gene>
    <name evidence="1" type="ORF">GWI33_008182</name>
</gene>
<accession>A0A834ICB3</accession>
<evidence type="ECO:0000313" key="2">
    <source>
        <dbReference type="Proteomes" id="UP000625711"/>
    </source>
</evidence>
<evidence type="ECO:0000313" key="1">
    <source>
        <dbReference type="EMBL" id="KAF7278612.1"/>
    </source>
</evidence>